<dbReference type="HOGENOM" id="CLU_570013_0_0_1"/>
<dbReference type="InterPro" id="IPR014898">
    <property type="entry name" value="Znf_C2H2_LYAR"/>
</dbReference>
<feature type="compositionally biased region" description="Polar residues" evidence="12">
    <location>
        <begin position="72"/>
        <end position="97"/>
    </location>
</feature>
<dbReference type="RefSeq" id="XP_007880153.1">
    <property type="nucleotide sequence ID" value="XM_007881962.1"/>
</dbReference>
<dbReference type="GO" id="GO:0034462">
    <property type="term" value="P:small-subunit processome assembly"/>
    <property type="evidence" value="ECO:0007669"/>
    <property type="project" value="TreeGrafter"/>
</dbReference>
<dbReference type="GO" id="GO:0005730">
    <property type="term" value="C:nucleolus"/>
    <property type="evidence" value="ECO:0007669"/>
    <property type="project" value="UniProtKB-SubCell"/>
</dbReference>
<feature type="compositionally biased region" description="Acidic residues" evidence="12">
    <location>
        <begin position="227"/>
        <end position="245"/>
    </location>
</feature>
<dbReference type="Gene3D" id="3.30.70.330">
    <property type="match status" value="1"/>
</dbReference>
<dbReference type="GO" id="GO:0000480">
    <property type="term" value="P:endonucleolytic cleavage in 5'-ETS of tricistronic rRNA transcript (SSU-rRNA, 5.8S rRNA, LSU-rRNA)"/>
    <property type="evidence" value="ECO:0007669"/>
    <property type="project" value="TreeGrafter"/>
</dbReference>
<evidence type="ECO:0000256" key="8">
    <source>
        <dbReference type="ARBA" id="ARBA00023242"/>
    </source>
</evidence>
<dbReference type="eggNOG" id="KOG2186">
    <property type="taxonomic scope" value="Eukaryota"/>
</dbReference>
<feature type="region of interest" description="Disordered" evidence="12">
    <location>
        <begin position="430"/>
        <end position="479"/>
    </location>
</feature>
<dbReference type="GO" id="GO:0000447">
    <property type="term" value="P:endonucleolytic cleavage in ITS1 to separate SSU-rRNA from 5.8S rRNA and LSU-rRNA from tricistronic rRNA transcript (SSU-rRNA, 5.8S rRNA, LSU-rRNA)"/>
    <property type="evidence" value="ECO:0007669"/>
    <property type="project" value="TreeGrafter"/>
</dbReference>
<keyword evidence="3" id="KW-0479">Metal-binding</keyword>
<evidence type="ECO:0000256" key="2">
    <source>
        <dbReference type="ARBA" id="ARBA00005819"/>
    </source>
</evidence>
<dbReference type="Gene3D" id="3.30.1490.490">
    <property type="match status" value="1"/>
</dbReference>
<dbReference type="SUPFAM" id="SSF57667">
    <property type="entry name" value="beta-beta-alpha zinc fingers"/>
    <property type="match status" value="2"/>
</dbReference>
<feature type="region of interest" description="Disordered" evidence="12">
    <location>
        <begin position="62"/>
        <end position="249"/>
    </location>
</feature>
<dbReference type="PROSITE" id="PS51804">
    <property type="entry name" value="ZF_C2HC_LYAR"/>
    <property type="match status" value="1"/>
</dbReference>
<keyword evidence="4" id="KW-0677">Repeat</keyword>
<evidence type="ECO:0000256" key="12">
    <source>
        <dbReference type="SAM" id="MobiDB-lite"/>
    </source>
</evidence>
<evidence type="ECO:0000313" key="14">
    <source>
        <dbReference type="EMBL" id="EPQ28110.1"/>
    </source>
</evidence>
<evidence type="ECO:0000256" key="3">
    <source>
        <dbReference type="ARBA" id="ARBA00022723"/>
    </source>
</evidence>
<evidence type="ECO:0000256" key="5">
    <source>
        <dbReference type="ARBA" id="ARBA00022771"/>
    </source>
</evidence>
<dbReference type="Proteomes" id="UP000053664">
    <property type="component" value="Unassembled WGS sequence"/>
</dbReference>
<feature type="compositionally biased region" description="Basic and acidic residues" evidence="12">
    <location>
        <begin position="467"/>
        <end position="479"/>
    </location>
</feature>
<evidence type="ECO:0000313" key="15">
    <source>
        <dbReference type="Proteomes" id="UP000053664"/>
    </source>
</evidence>
<comment type="subcellular location">
    <subcellularLocation>
        <location evidence="1">Nucleus</location>
        <location evidence="1">Nucleolus</location>
    </subcellularLocation>
</comment>
<dbReference type="PANTHER" id="PTHR12311">
    <property type="entry name" value="ACTIVATOR OF BASAL TRANSCRIPTION 1"/>
    <property type="match status" value="1"/>
</dbReference>
<dbReference type="InterPro" id="IPR034353">
    <property type="entry name" value="ABT1/ESF2_RRM"/>
</dbReference>
<feature type="compositionally biased region" description="Basic and acidic residues" evidence="12">
    <location>
        <begin position="172"/>
        <end position="189"/>
    </location>
</feature>
<dbReference type="GO" id="GO:0000472">
    <property type="term" value="P:endonucleolytic cleavage to generate mature 5'-end of SSU-rRNA from (SSU-rRNA, 5.8S rRNA, LSU-rRNA)"/>
    <property type="evidence" value="ECO:0007669"/>
    <property type="project" value="TreeGrafter"/>
</dbReference>
<evidence type="ECO:0000256" key="10">
    <source>
        <dbReference type="ARBA" id="ARBA00061084"/>
    </source>
</evidence>
<evidence type="ECO:0000256" key="1">
    <source>
        <dbReference type="ARBA" id="ARBA00004604"/>
    </source>
</evidence>
<evidence type="ECO:0000259" key="13">
    <source>
        <dbReference type="Pfam" id="PF08790"/>
    </source>
</evidence>
<evidence type="ECO:0000256" key="7">
    <source>
        <dbReference type="ARBA" id="ARBA00022884"/>
    </source>
</evidence>
<feature type="compositionally biased region" description="Basic and acidic residues" evidence="12">
    <location>
        <begin position="119"/>
        <end position="133"/>
    </location>
</feature>
<reference evidence="14 15" key="1">
    <citation type="journal article" date="2013" name="Plant Cell">
        <title>The transition from a phytopathogenic smut ancestor to an anamorphic biocontrol agent deciphered by comparative whole-genome analysis.</title>
        <authorList>
            <person name="Lefebvre F."/>
            <person name="Joly D.L."/>
            <person name="Labbe C."/>
            <person name="Teichmann B."/>
            <person name="Linning R."/>
            <person name="Belzile F."/>
            <person name="Bakkeren G."/>
            <person name="Belanger R.R."/>
        </authorList>
    </citation>
    <scope>NUCLEOTIDE SEQUENCE [LARGE SCALE GENOMIC DNA]</scope>
    <source>
        <strain evidence="14 15">PF-1</strain>
    </source>
</reference>
<dbReference type="PANTHER" id="PTHR12311:SF7">
    <property type="entry name" value="ACTIVATOR OF BASAL TRANSCRIPTION 1"/>
    <property type="match status" value="1"/>
</dbReference>
<dbReference type="GO" id="GO:0003723">
    <property type="term" value="F:RNA binding"/>
    <property type="evidence" value="ECO:0007669"/>
    <property type="project" value="UniProtKB-KW"/>
</dbReference>
<evidence type="ECO:0000256" key="4">
    <source>
        <dbReference type="ARBA" id="ARBA00022737"/>
    </source>
</evidence>
<comment type="similarity">
    <text evidence="2">Belongs to the ESF2/ABP1 family.</text>
</comment>
<feature type="compositionally biased region" description="Basic and acidic residues" evidence="12">
    <location>
        <begin position="197"/>
        <end position="210"/>
    </location>
</feature>
<feature type="compositionally biased region" description="Basic residues" evidence="12">
    <location>
        <begin position="430"/>
        <end position="439"/>
    </location>
</feature>
<dbReference type="InterPro" id="IPR039119">
    <property type="entry name" value="ABT1/Esf2"/>
</dbReference>
<protein>
    <recommendedName>
        <fullName evidence="9">18S rRNA factor 2</fullName>
    </recommendedName>
</protein>
<evidence type="ECO:0000256" key="6">
    <source>
        <dbReference type="ARBA" id="ARBA00022833"/>
    </source>
</evidence>
<dbReference type="InterPro" id="IPR035979">
    <property type="entry name" value="RBD_domain_sf"/>
</dbReference>
<dbReference type="InterPro" id="IPR036236">
    <property type="entry name" value="Znf_C2H2_sf"/>
</dbReference>
<gene>
    <name evidence="14" type="ORF">PFL1_04437</name>
</gene>
<organism evidence="14 15">
    <name type="scientific">Pseudozyma flocculosa PF-1</name>
    <dbReference type="NCBI Taxonomy" id="1277687"/>
    <lineage>
        <taxon>Eukaryota</taxon>
        <taxon>Fungi</taxon>
        <taxon>Dikarya</taxon>
        <taxon>Basidiomycota</taxon>
        <taxon>Ustilaginomycotina</taxon>
        <taxon>Ustilaginomycetes</taxon>
        <taxon>Ustilaginales</taxon>
        <taxon>Ustilaginaceae</taxon>
        <taxon>Pseudozyma</taxon>
    </lineage>
</organism>
<comment type="similarity">
    <text evidence="10">Belongs to the UPF0743 family.</text>
</comment>
<dbReference type="AlphaFoldDB" id="A0A061H7X1"/>
<proteinExistence type="inferred from homology"/>
<keyword evidence="7" id="KW-0694">RNA-binding</keyword>
<dbReference type="SUPFAM" id="SSF54928">
    <property type="entry name" value="RNA-binding domain, RBD"/>
    <property type="match status" value="1"/>
</dbReference>
<keyword evidence="5 11" id="KW-0863">Zinc-finger</keyword>
<dbReference type="EMBL" id="KE361636">
    <property type="protein sequence ID" value="EPQ28110.1"/>
    <property type="molecule type" value="Genomic_DNA"/>
</dbReference>
<keyword evidence="6" id="KW-0862">Zinc</keyword>
<dbReference type="OrthoDB" id="287393at2759"/>
<keyword evidence="8" id="KW-0539">Nucleus</keyword>
<dbReference type="GeneID" id="19318541"/>
<dbReference type="CDD" id="cd12263">
    <property type="entry name" value="RRM_ABT1_like"/>
    <property type="match status" value="1"/>
</dbReference>
<dbReference type="GO" id="GO:0008270">
    <property type="term" value="F:zinc ion binding"/>
    <property type="evidence" value="ECO:0007669"/>
    <property type="project" value="UniProtKB-KW"/>
</dbReference>
<feature type="domain" description="Zinc finger C2H2 LYAR-type" evidence="13">
    <location>
        <begin position="29"/>
        <end position="57"/>
    </location>
</feature>
<sequence>MVSFNCDACGDVVKKPKLLQHYNRCYAPVTCLDCSMQFNSPNEFKSHNSCISEAEKYQKTVYKGPGGAKGAQQRQLSSNAASSPGKPSQHETSNVATAPSRRSGEEAEDATAASTSESPSKKDKKDKRKRDDAAGVAESEAATEPKVDDDREVKKAKKAEEKGKKGKKGKKDKKDKQKDKKDKKKDKEVAAATGTSGDDRFDLSKFEKPTPAKVLAGPASDAGGDAGGDDDDDDEGEHEQDDPMDEDKVIKPLNAEELEAFKKKQRKLGIIYISRIPPGMTPAKVRHILSNFGEVGRMYLKDGNQKPGEYGKSKKRSSAFYTEGWVEFLSKKVAKATAEMLNAQPIGALAASKSKNGGLLAGGVKAGKNTKRFQDEVWTMKYLKGFKWHMLSEQMAQERASLTARMRTEMSQSAYEQNDYLRKVERAKMQKYKADKKRKRAEEKGEALPADTAPEKGFKTFKQKQPVVKDVRDQREAEA</sequence>
<accession>A0A061H7X1</accession>
<dbReference type="FunFam" id="3.30.1490.490:FF:000001">
    <property type="entry name" value="cell growth-regulating nucleolar protein-like"/>
    <property type="match status" value="1"/>
</dbReference>
<dbReference type="Pfam" id="PF08790">
    <property type="entry name" value="zf-LYAR"/>
    <property type="match status" value="1"/>
</dbReference>
<feature type="compositionally biased region" description="Basic and acidic residues" evidence="12">
    <location>
        <begin position="143"/>
        <end position="163"/>
    </location>
</feature>
<evidence type="ECO:0000256" key="11">
    <source>
        <dbReference type="PROSITE-ProRule" id="PRU01145"/>
    </source>
</evidence>
<name>A0A061H7X1_9BASI</name>
<dbReference type="KEGG" id="pfp:PFL1_04437"/>
<evidence type="ECO:0000256" key="9">
    <source>
        <dbReference type="ARBA" id="ARBA00032634"/>
    </source>
</evidence>
<dbReference type="InterPro" id="IPR012677">
    <property type="entry name" value="Nucleotide-bd_a/b_plait_sf"/>
</dbReference>
<dbReference type="eggNOG" id="KOG3152">
    <property type="taxonomic scope" value="Eukaryota"/>
</dbReference>